<gene>
    <name evidence="1" type="ORF">METZ01_LOCUS383922</name>
</gene>
<proteinExistence type="predicted"/>
<name>A0A382UBL7_9ZZZZ</name>
<feature type="non-terminal residue" evidence="1">
    <location>
        <position position="1"/>
    </location>
</feature>
<sequence length="248" mass="27410">NFCASAKSNSSPNTYSIDSAALISSGSTCSGAGGSVKTEPTVKNEFAKIDPVTGETVCTKIPVEYHELDDSHFQDHWISKGNGSAHNFNPIDGLCIIQGTFPEGQGESTGYLVKFPRSCEVMDDCKYDNPDYLQNCKPDEASEECGGVRKDKWVQTKLSVDKNTGEIKVTTLTEWLPEHMCADRNPNIDQNKKRDCVPKLKQERAEQLRATIENFVQNTGVEIVKKRYNSNCYARPGYGGTGCYENID</sequence>
<dbReference type="EMBL" id="UINC01142619">
    <property type="protein sequence ID" value="SVD31068.1"/>
    <property type="molecule type" value="Genomic_DNA"/>
</dbReference>
<reference evidence="1" key="1">
    <citation type="submission" date="2018-05" db="EMBL/GenBank/DDBJ databases">
        <authorList>
            <person name="Lanie J.A."/>
            <person name="Ng W.-L."/>
            <person name="Kazmierczak K.M."/>
            <person name="Andrzejewski T.M."/>
            <person name="Davidsen T.M."/>
            <person name="Wayne K.J."/>
            <person name="Tettelin H."/>
            <person name="Glass J.I."/>
            <person name="Rusch D."/>
            <person name="Podicherti R."/>
            <person name="Tsui H.-C.T."/>
            <person name="Winkler M.E."/>
        </authorList>
    </citation>
    <scope>NUCLEOTIDE SEQUENCE</scope>
</reference>
<organism evidence="1">
    <name type="scientific">marine metagenome</name>
    <dbReference type="NCBI Taxonomy" id="408172"/>
    <lineage>
        <taxon>unclassified sequences</taxon>
        <taxon>metagenomes</taxon>
        <taxon>ecological metagenomes</taxon>
    </lineage>
</organism>
<dbReference type="AlphaFoldDB" id="A0A382UBL7"/>
<protein>
    <submittedName>
        <fullName evidence="1">Uncharacterized protein</fullName>
    </submittedName>
</protein>
<evidence type="ECO:0000313" key="1">
    <source>
        <dbReference type="EMBL" id="SVD31068.1"/>
    </source>
</evidence>
<accession>A0A382UBL7</accession>